<dbReference type="SMART" id="SM00332">
    <property type="entry name" value="PP2Cc"/>
    <property type="match status" value="1"/>
</dbReference>
<evidence type="ECO:0000313" key="4">
    <source>
        <dbReference type="Proteomes" id="UP000277094"/>
    </source>
</evidence>
<evidence type="ECO:0000259" key="2">
    <source>
        <dbReference type="PROSITE" id="PS51746"/>
    </source>
</evidence>
<sequence length="453" mass="48164">MTLALRFAALSDVGRVRKDNQDSGYVGPHLILVADGVGGAARGDIASSATVDAMRTLDVPPGNDALSQLSATLHLAHDRLAEIVEQHRELDGTSTTVSAAVFDGTHLQVAHVGDSRAYLLRDGVLTQITSDHTLVQSLVDEGRITEEEARVHPHRNLILRAVDGVHEPEPDLFPVEVRAGDRVLFCSDGCSGSLSTEQMAALMAGEPLEDVCARLVRSALDAGSSDNVTVLVAEVTEGEGDVAPQLVGAAALAPHRSIVNDHTGNLSESDLAGLAAHEIDPEELRYAPQAPPRGRWGRRLIVLLVLLALIGGAGYGAYRYSQTRYFVSDDHGNVAIFKGVNFDVPVVDLNHLVERTDIKLSDIQAFADDVRSGKDFSSLEKARVYAAGLNPVCAEPSTPSTQTLKSKVQGKLQLLGLHQVTVETFSTAGMPAPPHPLTYWTGDPAVLDCPGAS</sequence>
<dbReference type="CDD" id="cd00143">
    <property type="entry name" value="PP2Cc"/>
    <property type="match status" value="1"/>
</dbReference>
<dbReference type="Gene3D" id="3.60.40.10">
    <property type="entry name" value="PPM-type phosphatase domain"/>
    <property type="match status" value="1"/>
</dbReference>
<gene>
    <name evidence="3" type="ORF">EFL95_18120</name>
</gene>
<dbReference type="RefSeq" id="WP_123235526.1">
    <property type="nucleotide sequence ID" value="NZ_RJSG01000006.1"/>
</dbReference>
<comment type="caution">
    <text evidence="3">The sequence shown here is derived from an EMBL/GenBank/DDBJ whole genome shotgun (WGS) entry which is preliminary data.</text>
</comment>
<keyword evidence="1" id="KW-0812">Transmembrane</keyword>
<dbReference type="AlphaFoldDB" id="A0A3N0DIX6"/>
<dbReference type="InterPro" id="IPR015655">
    <property type="entry name" value="PP2C"/>
</dbReference>
<accession>A0A3N0DIX6</accession>
<dbReference type="GO" id="GO:0004722">
    <property type="term" value="F:protein serine/threonine phosphatase activity"/>
    <property type="evidence" value="ECO:0007669"/>
    <property type="project" value="InterPro"/>
</dbReference>
<dbReference type="Proteomes" id="UP000277094">
    <property type="component" value="Unassembled WGS sequence"/>
</dbReference>
<evidence type="ECO:0000313" key="3">
    <source>
        <dbReference type="EMBL" id="RNL75341.1"/>
    </source>
</evidence>
<dbReference type="SUPFAM" id="SSF81606">
    <property type="entry name" value="PP2C-like"/>
    <property type="match status" value="1"/>
</dbReference>
<keyword evidence="1" id="KW-1133">Transmembrane helix</keyword>
<dbReference type="EMBL" id="RJSG01000006">
    <property type="protein sequence ID" value="RNL75341.1"/>
    <property type="molecule type" value="Genomic_DNA"/>
</dbReference>
<organism evidence="3 4">
    <name type="scientific">Nocardioides marmorisolisilvae</name>
    <dbReference type="NCBI Taxonomy" id="1542737"/>
    <lineage>
        <taxon>Bacteria</taxon>
        <taxon>Bacillati</taxon>
        <taxon>Actinomycetota</taxon>
        <taxon>Actinomycetes</taxon>
        <taxon>Propionibacteriales</taxon>
        <taxon>Nocardioidaceae</taxon>
        <taxon>Nocardioides</taxon>
    </lineage>
</organism>
<reference evidence="3 4" key="1">
    <citation type="submission" date="2018-11" db="EMBL/GenBank/DDBJ databases">
        <authorList>
            <person name="Li F."/>
        </authorList>
    </citation>
    <scope>NUCLEOTIDE SEQUENCE [LARGE SCALE GENOMIC DNA]</scope>
    <source>
        <strain evidence="3 4">KIS18-7</strain>
    </source>
</reference>
<dbReference type="SMART" id="SM00331">
    <property type="entry name" value="PP2C_SIG"/>
    <property type="match status" value="1"/>
</dbReference>
<dbReference type="Pfam" id="PF13672">
    <property type="entry name" value="PP2C_2"/>
    <property type="match status" value="1"/>
</dbReference>
<proteinExistence type="predicted"/>
<dbReference type="InterPro" id="IPR036457">
    <property type="entry name" value="PPM-type-like_dom_sf"/>
</dbReference>
<feature type="transmembrane region" description="Helical" evidence="1">
    <location>
        <begin position="300"/>
        <end position="318"/>
    </location>
</feature>
<dbReference type="OrthoDB" id="9801841at2"/>
<name>A0A3N0DIX6_9ACTN</name>
<protein>
    <submittedName>
        <fullName evidence="3">Serine/threonine-protein phosphatase</fullName>
    </submittedName>
</protein>
<evidence type="ECO:0000256" key="1">
    <source>
        <dbReference type="SAM" id="Phobius"/>
    </source>
</evidence>
<keyword evidence="4" id="KW-1185">Reference proteome</keyword>
<dbReference type="PROSITE" id="PS51746">
    <property type="entry name" value="PPM_2"/>
    <property type="match status" value="1"/>
</dbReference>
<dbReference type="PANTHER" id="PTHR47992">
    <property type="entry name" value="PROTEIN PHOSPHATASE"/>
    <property type="match status" value="1"/>
</dbReference>
<keyword evidence="1" id="KW-0472">Membrane</keyword>
<feature type="domain" description="PPM-type phosphatase" evidence="2">
    <location>
        <begin position="6"/>
        <end position="235"/>
    </location>
</feature>
<dbReference type="InterPro" id="IPR001932">
    <property type="entry name" value="PPM-type_phosphatase-like_dom"/>
</dbReference>